<keyword evidence="18" id="KW-1185">Reference proteome</keyword>
<evidence type="ECO:0000256" key="1">
    <source>
        <dbReference type="ARBA" id="ARBA00002657"/>
    </source>
</evidence>
<dbReference type="EC" id="3.4.24.-" evidence="14"/>
<dbReference type="PROSITE" id="PS51670">
    <property type="entry name" value="SHKT"/>
    <property type="match status" value="1"/>
</dbReference>
<dbReference type="InterPro" id="IPR034035">
    <property type="entry name" value="Astacin-like_dom"/>
</dbReference>
<gene>
    <name evidence="17" type="ORF">pdam_00003084</name>
</gene>
<dbReference type="PRINTS" id="PR00480">
    <property type="entry name" value="ASTACIN"/>
</dbReference>
<evidence type="ECO:0000256" key="4">
    <source>
        <dbReference type="ARBA" id="ARBA00022723"/>
    </source>
</evidence>
<dbReference type="OrthoDB" id="291007at2759"/>
<dbReference type="SUPFAM" id="SSF55486">
    <property type="entry name" value="Metalloproteases ('zincins'), catalytic domain"/>
    <property type="match status" value="1"/>
</dbReference>
<dbReference type="PROSITE" id="PS51864">
    <property type="entry name" value="ASTACIN"/>
    <property type="match status" value="1"/>
</dbReference>
<dbReference type="GO" id="GO:0006508">
    <property type="term" value="P:proteolysis"/>
    <property type="evidence" value="ECO:0007669"/>
    <property type="project" value="UniProtKB-KW"/>
</dbReference>
<name>A0A3M6T9I2_POCDA</name>
<keyword evidence="6 13" id="KW-0378">Hydrolase</keyword>
<reference evidence="17 18" key="1">
    <citation type="journal article" date="2018" name="Sci. Rep.">
        <title>Comparative analysis of the Pocillopora damicornis genome highlights role of immune system in coral evolution.</title>
        <authorList>
            <person name="Cunning R."/>
            <person name="Bay R.A."/>
            <person name="Gillette P."/>
            <person name="Baker A.C."/>
            <person name="Traylor-Knowles N."/>
        </authorList>
    </citation>
    <scope>NUCLEOTIDE SEQUENCE [LARGE SCALE GENOMIC DNA]</scope>
    <source>
        <strain evidence="17">RSMAS</strain>
        <tissue evidence="17">Whole animal</tissue>
    </source>
</reference>
<dbReference type="Proteomes" id="UP000275408">
    <property type="component" value="Unassembled WGS sequence"/>
</dbReference>
<comment type="function">
    <text evidence="1">Metalloprotease.</text>
</comment>
<evidence type="ECO:0000256" key="13">
    <source>
        <dbReference type="PROSITE-ProRule" id="PRU01211"/>
    </source>
</evidence>
<sequence length="327" mass="38395">MDFVIKMKLLYVLIGLSITNYTLGRSTLKHLHQNRQREVQHKVKDERIYEGDIFLDRSTQSLLQSLRRRPVRSAISSPNKKWSSNVIPYTFGGVSSRVREAVELAIRDIEEHTCIRFVTRKNEEDYIYIVSRGKYCWSSIGRSGGKQRLSLGKGCERKGTAIHEFMHALGFFHEQSRLDRDKYVTVYWNNIEKDQQFNFQKYSHGDADPLDLPYDYGSVMHYRKYAFTGNGFPTVVPKDKWTTIGQRKGLSEIDIKKINKFYNCFAYTTASPTPKATAKPTDPPIRRHCRNRNMYCQRWASVGYCFHRNIRYRKYMQISCRKSCNLC</sequence>
<proteinExistence type="predicted"/>
<dbReference type="EMBL" id="RCHS01004051">
    <property type="protein sequence ID" value="RMX38086.1"/>
    <property type="molecule type" value="Genomic_DNA"/>
</dbReference>
<evidence type="ECO:0000313" key="18">
    <source>
        <dbReference type="Proteomes" id="UP000275408"/>
    </source>
</evidence>
<keyword evidence="4 13" id="KW-0479">Metal-binding</keyword>
<keyword evidence="8 13" id="KW-0482">Metalloprotease</keyword>
<dbReference type="CDD" id="cd04280">
    <property type="entry name" value="ZnMc_astacin_like"/>
    <property type="match status" value="1"/>
</dbReference>
<feature type="binding site" evidence="13">
    <location>
        <position position="167"/>
    </location>
    <ligand>
        <name>Zn(2+)</name>
        <dbReference type="ChEBI" id="CHEBI:29105"/>
        <note>catalytic</note>
    </ligand>
</feature>
<feature type="binding site" evidence="13">
    <location>
        <position position="163"/>
    </location>
    <ligand>
        <name>Zn(2+)</name>
        <dbReference type="ChEBI" id="CHEBI:29105"/>
        <note>catalytic</note>
    </ligand>
</feature>
<dbReference type="SMART" id="SM00235">
    <property type="entry name" value="ZnMc"/>
    <property type="match status" value="1"/>
</dbReference>
<evidence type="ECO:0000256" key="7">
    <source>
        <dbReference type="ARBA" id="ARBA00022833"/>
    </source>
</evidence>
<dbReference type="Pfam" id="PF01400">
    <property type="entry name" value="Astacin"/>
    <property type="match status" value="1"/>
</dbReference>
<feature type="domain" description="Peptidase M12A" evidence="16">
    <location>
        <begin position="73"/>
        <end position="265"/>
    </location>
</feature>
<feature type="active site" evidence="13">
    <location>
        <position position="164"/>
    </location>
</feature>
<dbReference type="InterPro" id="IPR024079">
    <property type="entry name" value="MetalloPept_cat_dom_sf"/>
</dbReference>
<keyword evidence="11" id="KW-0325">Glycoprotein</keyword>
<evidence type="ECO:0000259" key="16">
    <source>
        <dbReference type="PROSITE" id="PS51864"/>
    </source>
</evidence>
<keyword evidence="5" id="KW-0732">Signal</keyword>
<comment type="caution">
    <text evidence="12">Lacks conserved residue(s) required for the propagation of feature annotation.</text>
</comment>
<keyword evidence="2" id="KW-0800">Toxin</keyword>
<evidence type="ECO:0000256" key="14">
    <source>
        <dbReference type="RuleBase" id="RU361183"/>
    </source>
</evidence>
<dbReference type="PANTHER" id="PTHR10127">
    <property type="entry name" value="DISCOIDIN, CUB, EGF, LAMININ , AND ZINC METALLOPROTEASE DOMAIN CONTAINING"/>
    <property type="match status" value="1"/>
</dbReference>
<dbReference type="OMA" id="DDWQVEA"/>
<dbReference type="InterPro" id="IPR006026">
    <property type="entry name" value="Peptidase_Metallo"/>
</dbReference>
<evidence type="ECO:0000256" key="2">
    <source>
        <dbReference type="ARBA" id="ARBA00022656"/>
    </source>
</evidence>
<keyword evidence="3 13" id="KW-0645">Protease</keyword>
<dbReference type="InterPro" id="IPR003582">
    <property type="entry name" value="ShKT_dom"/>
</dbReference>
<dbReference type="Gene3D" id="3.40.390.10">
    <property type="entry name" value="Collagenase (Catalytic Domain)"/>
    <property type="match status" value="1"/>
</dbReference>
<evidence type="ECO:0000256" key="9">
    <source>
        <dbReference type="ARBA" id="ARBA00023145"/>
    </source>
</evidence>
<accession>A0A3M6T9I2</accession>
<keyword evidence="9" id="KW-0865">Zymogen</keyword>
<dbReference type="Pfam" id="PF01549">
    <property type="entry name" value="ShK"/>
    <property type="match status" value="1"/>
</dbReference>
<dbReference type="Gene3D" id="1.10.10.1940">
    <property type="match status" value="1"/>
</dbReference>
<evidence type="ECO:0000256" key="11">
    <source>
        <dbReference type="ARBA" id="ARBA00023180"/>
    </source>
</evidence>
<evidence type="ECO:0000256" key="5">
    <source>
        <dbReference type="ARBA" id="ARBA00022729"/>
    </source>
</evidence>
<dbReference type="PANTHER" id="PTHR10127:SF901">
    <property type="entry name" value="METALLOENDOPEPTIDASE"/>
    <property type="match status" value="1"/>
</dbReference>
<evidence type="ECO:0000256" key="10">
    <source>
        <dbReference type="ARBA" id="ARBA00023157"/>
    </source>
</evidence>
<keyword evidence="10" id="KW-1015">Disulfide bond</keyword>
<evidence type="ECO:0000256" key="3">
    <source>
        <dbReference type="ARBA" id="ARBA00022670"/>
    </source>
</evidence>
<evidence type="ECO:0000259" key="15">
    <source>
        <dbReference type="PROSITE" id="PS51670"/>
    </source>
</evidence>
<dbReference type="GO" id="GO:0090729">
    <property type="term" value="F:toxin activity"/>
    <property type="evidence" value="ECO:0007669"/>
    <property type="project" value="UniProtKB-KW"/>
</dbReference>
<keyword evidence="7 13" id="KW-0862">Zinc</keyword>
<organism evidence="17 18">
    <name type="scientific">Pocillopora damicornis</name>
    <name type="common">Cauliflower coral</name>
    <name type="synonym">Millepora damicornis</name>
    <dbReference type="NCBI Taxonomy" id="46731"/>
    <lineage>
        <taxon>Eukaryota</taxon>
        <taxon>Metazoa</taxon>
        <taxon>Cnidaria</taxon>
        <taxon>Anthozoa</taxon>
        <taxon>Hexacorallia</taxon>
        <taxon>Scleractinia</taxon>
        <taxon>Astrocoeniina</taxon>
        <taxon>Pocilloporidae</taxon>
        <taxon>Pocillopora</taxon>
    </lineage>
</organism>
<feature type="binding site" evidence="13">
    <location>
        <position position="173"/>
    </location>
    <ligand>
        <name>Zn(2+)</name>
        <dbReference type="ChEBI" id="CHEBI:29105"/>
        <note>catalytic</note>
    </ligand>
</feature>
<protein>
    <recommendedName>
        <fullName evidence="14">Metalloendopeptidase</fullName>
        <ecNumber evidence="14">3.4.24.-</ecNumber>
    </recommendedName>
</protein>
<comment type="caution">
    <text evidence="17">The sequence shown here is derived from an EMBL/GenBank/DDBJ whole genome shotgun (WGS) entry which is preliminary data.</text>
</comment>
<evidence type="ECO:0000256" key="12">
    <source>
        <dbReference type="PROSITE-ProRule" id="PRU01005"/>
    </source>
</evidence>
<dbReference type="GO" id="GO:0008270">
    <property type="term" value="F:zinc ion binding"/>
    <property type="evidence" value="ECO:0007669"/>
    <property type="project" value="UniProtKB-UniRule"/>
</dbReference>
<feature type="domain" description="ShKT" evidence="15">
    <location>
        <begin position="289"/>
        <end position="327"/>
    </location>
</feature>
<dbReference type="GO" id="GO:0004222">
    <property type="term" value="F:metalloendopeptidase activity"/>
    <property type="evidence" value="ECO:0007669"/>
    <property type="project" value="UniProtKB-UniRule"/>
</dbReference>
<dbReference type="FunFam" id="3.40.390.10:FF:000015">
    <property type="entry name" value="Meprin A subunit"/>
    <property type="match status" value="1"/>
</dbReference>
<comment type="cofactor">
    <cofactor evidence="13 14">
        <name>Zn(2+)</name>
        <dbReference type="ChEBI" id="CHEBI:29105"/>
    </cofactor>
    <text evidence="13 14">Binds 1 zinc ion per subunit.</text>
</comment>
<evidence type="ECO:0000256" key="8">
    <source>
        <dbReference type="ARBA" id="ARBA00023049"/>
    </source>
</evidence>
<dbReference type="AlphaFoldDB" id="A0A3M6T9I2"/>
<evidence type="ECO:0000256" key="6">
    <source>
        <dbReference type="ARBA" id="ARBA00022801"/>
    </source>
</evidence>
<dbReference type="InterPro" id="IPR001506">
    <property type="entry name" value="Peptidase_M12A"/>
</dbReference>
<evidence type="ECO:0000313" key="17">
    <source>
        <dbReference type="EMBL" id="RMX38086.1"/>
    </source>
</evidence>